<keyword evidence="5" id="KW-0862">Zinc</keyword>
<dbReference type="GO" id="GO:0046872">
    <property type="term" value="F:metal ion binding"/>
    <property type="evidence" value="ECO:0007669"/>
    <property type="project" value="UniProtKB-KW"/>
</dbReference>
<feature type="binding site" evidence="5">
    <location>
        <position position="89"/>
    </location>
    <ligand>
        <name>Zn(2+)</name>
        <dbReference type="ChEBI" id="CHEBI:29105"/>
    </ligand>
</feature>
<keyword evidence="7" id="KW-1185">Reference proteome</keyword>
<feature type="binding site" evidence="5">
    <location>
        <position position="93"/>
    </location>
    <ligand>
        <name>Zn(2+)</name>
        <dbReference type="ChEBI" id="CHEBI:29105"/>
    </ligand>
</feature>
<proteinExistence type="predicted"/>
<name>A0A0D3JBD7_EMIH1</name>
<keyword evidence="3" id="KW-1133">Transmembrane helix</keyword>
<evidence type="ECO:0000256" key="1">
    <source>
        <dbReference type="ARBA" id="ARBA00004141"/>
    </source>
</evidence>
<evidence type="ECO:0000256" key="2">
    <source>
        <dbReference type="ARBA" id="ARBA00022692"/>
    </source>
</evidence>
<accession>A0A0D3JBD7</accession>
<evidence type="ECO:0000256" key="3">
    <source>
        <dbReference type="ARBA" id="ARBA00022989"/>
    </source>
</evidence>
<dbReference type="Pfam" id="PF03006">
    <property type="entry name" value="HlyIII"/>
    <property type="match status" value="1"/>
</dbReference>
<keyword evidence="5" id="KW-0479">Metal-binding</keyword>
<evidence type="ECO:0000256" key="5">
    <source>
        <dbReference type="PIRSR" id="PIRSR604254-1"/>
    </source>
</evidence>
<keyword evidence="2" id="KW-0812">Transmembrane</keyword>
<dbReference type="AlphaFoldDB" id="A0A0D3JBD7"/>
<evidence type="ECO:0000256" key="4">
    <source>
        <dbReference type="ARBA" id="ARBA00023136"/>
    </source>
</evidence>
<comment type="subcellular location">
    <subcellularLocation>
        <location evidence="1">Membrane</location>
        <topology evidence="1">Multi-pass membrane protein</topology>
    </subcellularLocation>
</comment>
<evidence type="ECO:0000313" key="6">
    <source>
        <dbReference type="EnsemblProtists" id="EOD20822"/>
    </source>
</evidence>
<dbReference type="HOGENOM" id="CLU_2077508_0_0_1"/>
<dbReference type="RefSeq" id="XP_005773251.1">
    <property type="nucleotide sequence ID" value="XM_005773194.1"/>
</dbReference>
<dbReference type="InterPro" id="IPR004254">
    <property type="entry name" value="AdipoR/HlyIII-related"/>
</dbReference>
<dbReference type="EnsemblProtists" id="EOD20822">
    <property type="protein sequence ID" value="EOD20822"/>
    <property type="gene ID" value="EMIHUDRAFT_444618"/>
</dbReference>
<dbReference type="PaxDb" id="2903-EOD20822"/>
<reference evidence="6" key="2">
    <citation type="submission" date="2024-10" db="UniProtKB">
        <authorList>
            <consortium name="EnsemblProtists"/>
        </authorList>
    </citation>
    <scope>IDENTIFICATION</scope>
</reference>
<organism evidence="6 7">
    <name type="scientific">Emiliania huxleyi (strain CCMP1516)</name>
    <dbReference type="NCBI Taxonomy" id="280463"/>
    <lineage>
        <taxon>Eukaryota</taxon>
        <taxon>Haptista</taxon>
        <taxon>Haptophyta</taxon>
        <taxon>Prymnesiophyceae</taxon>
        <taxon>Isochrysidales</taxon>
        <taxon>Noelaerhabdaceae</taxon>
        <taxon>Emiliania</taxon>
    </lineage>
</organism>
<sequence length="118" mass="12743">MAGCAAAGCLLVFSPVELGRHLRTAVYCAMGLVQLVPVTTSTLWYRSVYSQFTPLEQGLGVVGATSYLVGSQCYATASPRLWPPVFSFHELWHLCVLVGVAAHYALCCSVLLRHPDAL</sequence>
<keyword evidence="4" id="KW-0472">Membrane</keyword>
<dbReference type="GeneID" id="17266363"/>
<evidence type="ECO:0000313" key="7">
    <source>
        <dbReference type="Proteomes" id="UP000013827"/>
    </source>
</evidence>
<reference evidence="7" key="1">
    <citation type="journal article" date="2013" name="Nature">
        <title>Pan genome of the phytoplankton Emiliania underpins its global distribution.</title>
        <authorList>
            <person name="Read B.A."/>
            <person name="Kegel J."/>
            <person name="Klute M.J."/>
            <person name="Kuo A."/>
            <person name="Lefebvre S.C."/>
            <person name="Maumus F."/>
            <person name="Mayer C."/>
            <person name="Miller J."/>
            <person name="Monier A."/>
            <person name="Salamov A."/>
            <person name="Young J."/>
            <person name="Aguilar M."/>
            <person name="Claverie J.M."/>
            <person name="Frickenhaus S."/>
            <person name="Gonzalez K."/>
            <person name="Herman E.K."/>
            <person name="Lin Y.C."/>
            <person name="Napier J."/>
            <person name="Ogata H."/>
            <person name="Sarno A.F."/>
            <person name="Shmutz J."/>
            <person name="Schroeder D."/>
            <person name="de Vargas C."/>
            <person name="Verret F."/>
            <person name="von Dassow P."/>
            <person name="Valentin K."/>
            <person name="Van de Peer Y."/>
            <person name="Wheeler G."/>
            <person name="Dacks J.B."/>
            <person name="Delwiche C.F."/>
            <person name="Dyhrman S.T."/>
            <person name="Glockner G."/>
            <person name="John U."/>
            <person name="Richards T."/>
            <person name="Worden A.Z."/>
            <person name="Zhang X."/>
            <person name="Grigoriev I.V."/>
            <person name="Allen A.E."/>
            <person name="Bidle K."/>
            <person name="Borodovsky M."/>
            <person name="Bowler C."/>
            <person name="Brownlee C."/>
            <person name="Cock J.M."/>
            <person name="Elias M."/>
            <person name="Gladyshev V.N."/>
            <person name="Groth M."/>
            <person name="Guda C."/>
            <person name="Hadaegh A."/>
            <person name="Iglesias-Rodriguez M.D."/>
            <person name="Jenkins J."/>
            <person name="Jones B.M."/>
            <person name="Lawson T."/>
            <person name="Leese F."/>
            <person name="Lindquist E."/>
            <person name="Lobanov A."/>
            <person name="Lomsadze A."/>
            <person name="Malik S.B."/>
            <person name="Marsh M.E."/>
            <person name="Mackinder L."/>
            <person name="Mock T."/>
            <person name="Mueller-Roeber B."/>
            <person name="Pagarete A."/>
            <person name="Parker M."/>
            <person name="Probert I."/>
            <person name="Quesneville H."/>
            <person name="Raines C."/>
            <person name="Rensing S.A."/>
            <person name="Riano-Pachon D.M."/>
            <person name="Richier S."/>
            <person name="Rokitta S."/>
            <person name="Shiraiwa Y."/>
            <person name="Soanes D.M."/>
            <person name="van der Giezen M."/>
            <person name="Wahlund T.M."/>
            <person name="Williams B."/>
            <person name="Wilson W."/>
            <person name="Wolfe G."/>
            <person name="Wurch L.L."/>
        </authorList>
    </citation>
    <scope>NUCLEOTIDE SEQUENCE</scope>
</reference>
<dbReference type="Proteomes" id="UP000013827">
    <property type="component" value="Unassembled WGS sequence"/>
</dbReference>
<dbReference type="KEGG" id="ehx:EMIHUDRAFT_444618"/>
<dbReference type="GO" id="GO:0016020">
    <property type="term" value="C:membrane"/>
    <property type="evidence" value="ECO:0007669"/>
    <property type="project" value="UniProtKB-SubCell"/>
</dbReference>
<protein>
    <submittedName>
        <fullName evidence="6">Uncharacterized protein</fullName>
    </submittedName>
</protein>